<evidence type="ECO:0000313" key="2">
    <source>
        <dbReference type="EMBL" id="KNE64414.1"/>
    </source>
</evidence>
<dbReference type="VEuPathDB" id="FungiDB:AMAG_09437"/>
<dbReference type="Proteomes" id="UP000054350">
    <property type="component" value="Unassembled WGS sequence"/>
</dbReference>
<dbReference type="OrthoDB" id="5569886at2759"/>
<feature type="region of interest" description="Disordered" evidence="1">
    <location>
        <begin position="1"/>
        <end position="49"/>
    </location>
</feature>
<feature type="region of interest" description="Disordered" evidence="1">
    <location>
        <begin position="197"/>
        <end position="274"/>
    </location>
</feature>
<dbReference type="AlphaFoldDB" id="A0A0L0SPT0"/>
<sequence>MEATGPSEYQRNYRPWVVRGGGAPPASVAPERAHRMTDRTTLRPRPPGPVTWVHDETMAHALDAARNHAEHARRYKENATGGAMAVAGVSRDASPTRGAAAAHARATAEATTTGDAAPSQSPDGSPTRPAFKAPTFTKAKESGSPTKAGSPKSTPLAAPPTTTKSASENVPSSDVPTCRWKPGPVPKQYHTVYHKEYQGTPGPQYKPQWVNSHQRNFESPTCVPLPARESSPPKPGHASSSSSGGRPRARSVSPSASRDPDATRPTPTLYETRIGTHTAPTVYHMPAGVARQLMQGRLGAPQPSPPGYMLPNIFGESAPERTPRAPSPPPKNMAITPAAGLTSNESALVFTGSSLPPRRRAGAKPAVIDAEGTLPMPVPGLLSDQVDHTWTALGSGAAKGSSPPARNEASRTPSPTRCVKTLPAI</sequence>
<feature type="compositionally biased region" description="Low complexity" evidence="1">
    <location>
        <begin position="236"/>
        <end position="257"/>
    </location>
</feature>
<feature type="compositionally biased region" description="Basic and acidic residues" evidence="1">
    <location>
        <begin position="31"/>
        <end position="41"/>
    </location>
</feature>
<proteinExistence type="predicted"/>
<feature type="compositionally biased region" description="Polar residues" evidence="1">
    <location>
        <begin position="209"/>
        <end position="219"/>
    </location>
</feature>
<gene>
    <name evidence="2" type="ORF">AMAG_09437</name>
</gene>
<accession>A0A0L0SPT0</accession>
<feature type="compositionally biased region" description="Low complexity" evidence="1">
    <location>
        <begin position="96"/>
        <end position="117"/>
    </location>
</feature>
<dbReference type="EMBL" id="GG745344">
    <property type="protein sequence ID" value="KNE64414.1"/>
    <property type="molecule type" value="Genomic_DNA"/>
</dbReference>
<feature type="compositionally biased region" description="Polar residues" evidence="1">
    <location>
        <begin position="160"/>
        <end position="175"/>
    </location>
</feature>
<feature type="region of interest" description="Disordered" evidence="1">
    <location>
        <begin position="89"/>
        <end position="184"/>
    </location>
</feature>
<protein>
    <submittedName>
        <fullName evidence="2">Uncharacterized protein</fullName>
    </submittedName>
</protein>
<feature type="compositionally biased region" description="Polar residues" evidence="1">
    <location>
        <begin position="143"/>
        <end position="153"/>
    </location>
</feature>
<reference evidence="2 3" key="1">
    <citation type="submission" date="2009-11" db="EMBL/GenBank/DDBJ databases">
        <title>Annotation of Allomyces macrogynus ATCC 38327.</title>
        <authorList>
            <consortium name="The Broad Institute Genome Sequencing Platform"/>
            <person name="Russ C."/>
            <person name="Cuomo C."/>
            <person name="Burger G."/>
            <person name="Gray M.W."/>
            <person name="Holland P.W.H."/>
            <person name="King N."/>
            <person name="Lang F.B.F."/>
            <person name="Roger A.J."/>
            <person name="Ruiz-Trillo I."/>
            <person name="Young S.K."/>
            <person name="Zeng Q."/>
            <person name="Gargeya S."/>
            <person name="Fitzgerald M."/>
            <person name="Haas B."/>
            <person name="Abouelleil A."/>
            <person name="Alvarado L."/>
            <person name="Arachchi H.M."/>
            <person name="Berlin A."/>
            <person name="Chapman S.B."/>
            <person name="Gearin G."/>
            <person name="Goldberg J."/>
            <person name="Griggs A."/>
            <person name="Gujja S."/>
            <person name="Hansen M."/>
            <person name="Heiman D."/>
            <person name="Howarth C."/>
            <person name="Larimer J."/>
            <person name="Lui A."/>
            <person name="MacDonald P.J.P."/>
            <person name="McCowen C."/>
            <person name="Montmayeur A."/>
            <person name="Murphy C."/>
            <person name="Neiman D."/>
            <person name="Pearson M."/>
            <person name="Priest M."/>
            <person name="Roberts A."/>
            <person name="Saif S."/>
            <person name="Shea T."/>
            <person name="Sisk P."/>
            <person name="Stolte C."/>
            <person name="Sykes S."/>
            <person name="Wortman J."/>
            <person name="Nusbaum C."/>
            <person name="Birren B."/>
        </authorList>
    </citation>
    <scope>NUCLEOTIDE SEQUENCE [LARGE SCALE GENOMIC DNA]</scope>
    <source>
        <strain evidence="2 3">ATCC 38327</strain>
    </source>
</reference>
<keyword evidence="3" id="KW-1185">Reference proteome</keyword>
<feature type="region of interest" description="Disordered" evidence="1">
    <location>
        <begin position="392"/>
        <end position="425"/>
    </location>
</feature>
<organism evidence="2 3">
    <name type="scientific">Allomyces macrogynus (strain ATCC 38327)</name>
    <name type="common">Allomyces javanicus var. macrogynus</name>
    <dbReference type="NCBI Taxonomy" id="578462"/>
    <lineage>
        <taxon>Eukaryota</taxon>
        <taxon>Fungi</taxon>
        <taxon>Fungi incertae sedis</taxon>
        <taxon>Blastocladiomycota</taxon>
        <taxon>Blastocladiomycetes</taxon>
        <taxon>Blastocladiales</taxon>
        <taxon>Blastocladiaceae</taxon>
        <taxon>Allomyces</taxon>
    </lineage>
</organism>
<evidence type="ECO:0000313" key="3">
    <source>
        <dbReference type="Proteomes" id="UP000054350"/>
    </source>
</evidence>
<evidence type="ECO:0000256" key="1">
    <source>
        <dbReference type="SAM" id="MobiDB-lite"/>
    </source>
</evidence>
<reference evidence="3" key="2">
    <citation type="submission" date="2009-11" db="EMBL/GenBank/DDBJ databases">
        <title>The Genome Sequence of Allomyces macrogynus strain ATCC 38327.</title>
        <authorList>
            <consortium name="The Broad Institute Genome Sequencing Platform"/>
            <person name="Russ C."/>
            <person name="Cuomo C."/>
            <person name="Shea T."/>
            <person name="Young S.K."/>
            <person name="Zeng Q."/>
            <person name="Koehrsen M."/>
            <person name="Haas B."/>
            <person name="Borodovsky M."/>
            <person name="Guigo R."/>
            <person name="Alvarado L."/>
            <person name="Berlin A."/>
            <person name="Borenstein D."/>
            <person name="Chen Z."/>
            <person name="Engels R."/>
            <person name="Freedman E."/>
            <person name="Gellesch M."/>
            <person name="Goldberg J."/>
            <person name="Griggs A."/>
            <person name="Gujja S."/>
            <person name="Heiman D."/>
            <person name="Hepburn T."/>
            <person name="Howarth C."/>
            <person name="Jen D."/>
            <person name="Larson L."/>
            <person name="Lewis B."/>
            <person name="Mehta T."/>
            <person name="Park D."/>
            <person name="Pearson M."/>
            <person name="Roberts A."/>
            <person name="Saif S."/>
            <person name="Shenoy N."/>
            <person name="Sisk P."/>
            <person name="Stolte C."/>
            <person name="Sykes S."/>
            <person name="Walk T."/>
            <person name="White J."/>
            <person name="Yandava C."/>
            <person name="Burger G."/>
            <person name="Gray M.W."/>
            <person name="Holland P.W.H."/>
            <person name="King N."/>
            <person name="Lang F.B.F."/>
            <person name="Roger A.J."/>
            <person name="Ruiz-Trillo I."/>
            <person name="Lander E."/>
            <person name="Nusbaum C."/>
        </authorList>
    </citation>
    <scope>NUCLEOTIDE SEQUENCE [LARGE SCALE GENOMIC DNA]</scope>
    <source>
        <strain evidence="3">ATCC 38327</strain>
    </source>
</reference>
<name>A0A0L0SPT0_ALLM3</name>